<dbReference type="NCBIfam" id="TIGR04056">
    <property type="entry name" value="OMP_RagA_SusC"/>
    <property type="match status" value="1"/>
</dbReference>
<evidence type="ECO:0000313" key="15">
    <source>
        <dbReference type="EMBL" id="PUZ23478.1"/>
    </source>
</evidence>
<feature type="domain" description="TonB-dependent receptor-like beta-barrel" evidence="13">
    <location>
        <begin position="434"/>
        <end position="857"/>
    </location>
</feature>
<evidence type="ECO:0000256" key="12">
    <source>
        <dbReference type="SAM" id="SignalP"/>
    </source>
</evidence>
<comment type="similarity">
    <text evidence="10 11">Belongs to the TonB-dependent receptor family.</text>
</comment>
<dbReference type="InterPro" id="IPR012910">
    <property type="entry name" value="Plug_dom"/>
</dbReference>
<dbReference type="Pfam" id="PF00593">
    <property type="entry name" value="TonB_dep_Rec_b-barrel"/>
    <property type="match status" value="1"/>
</dbReference>
<evidence type="ECO:0000256" key="5">
    <source>
        <dbReference type="ARBA" id="ARBA00022729"/>
    </source>
</evidence>
<dbReference type="AlphaFoldDB" id="A0A2T7BEE9"/>
<dbReference type="NCBIfam" id="TIGR04057">
    <property type="entry name" value="SusC_RagA_signa"/>
    <property type="match status" value="1"/>
</dbReference>
<protein>
    <submittedName>
        <fullName evidence="15">TonB-dependent receptor</fullName>
    </submittedName>
</protein>
<sequence length="1041" mass="114744">MAARTLLSLSFLLCICAPPLLARSPFQAVQPTPRKITGVVRDETGTALPGVTVGIKGYPGVATTDVAGHYQLVVPDGATVLVFSYVGRETREITLGRVNAHDVTLSSTTKSLNEVVVSTGYMNQRKADLTGAVTVVTQNDFVKTPAANVMRSLQGKVPGVFITTDGNPAENVNIQVRGITSINSSPALIVLDGQPVNLNLRDINPNDIESMQILKDAASASIYGSRAAGGVILITTKKGKKGETRITYDAYVGLAKITGVPKMLDAEGYGRGLWQATVNDGDDPAAAIRIYNYDWHDDKGVPVLTAVKPVEWLNDAKTMPSANTNWFNAGTRTGVQQSHQLTISGGGERLSSLFSVNYYQNQGTQITSFFRRLSARFNNDYELIKGRLTIGENLTLSSIKLRDVNSTYGFLVMPPNIPVHDNNGGWGGVAMALGMDDFNNPVRDLEINKDNTGNFQKILGSAYASLKILDNLTLRSQFGIDYNQWYDRTIQHKWKEAGGKSNDINGVTQNNWFNIGRTWTNTLTYNLQLRRHKVDVLGGIETYQYDYENMSGYRDNILLENRDYAFLSAATGDSKSLIGGGDARTLLSYFGKVNYAYSSRYLLSATVRRDGSSVFGANNRFSTFPAFTAGWRISEEKFMKGVTAINDLKLRASWGQNGNSAPLTAGSLVNIYVGDFDGTSYAIGGNQSGSIPSGYRRNSLGNPDLKWETTTQTNIGLDFALLDNRLSGSFDWFNKVTTDMLFQPPYIGALGEGGYRWVNAADMSNKGFELVLSWSETKGDFFYRITGNASAYKNRINSIPENVKYTYGGNGLLDNIVGRPLNSFYGLVADGIFKTQKEVDNSAQQQGKGLGRIRYKDLDHDGVINETYDRTWIGVRDPKLMTGLNLEGGYKGFDVTVFFQGLFGNSVYNNWKELSDFWNIGVQNDRNHPLRILDAWSPSNPNSDIPALSRRDANGEKRLSTYFIENGSFVKLRTVDLGYTFAAKLLERASIKRLRIYLSGQNLLTLKKTWGADKFTGQDPENPGEAYPFTKTFLFGVNVTF</sequence>
<dbReference type="InterPro" id="IPR037066">
    <property type="entry name" value="Plug_dom_sf"/>
</dbReference>
<evidence type="ECO:0000256" key="9">
    <source>
        <dbReference type="ARBA" id="ARBA00023237"/>
    </source>
</evidence>
<dbReference type="GO" id="GO:0044718">
    <property type="term" value="P:siderophore transmembrane transport"/>
    <property type="evidence" value="ECO:0007669"/>
    <property type="project" value="TreeGrafter"/>
</dbReference>
<evidence type="ECO:0000256" key="4">
    <source>
        <dbReference type="ARBA" id="ARBA00022692"/>
    </source>
</evidence>
<evidence type="ECO:0000256" key="3">
    <source>
        <dbReference type="ARBA" id="ARBA00022452"/>
    </source>
</evidence>
<dbReference type="InterPro" id="IPR000531">
    <property type="entry name" value="Beta-barrel_TonB"/>
</dbReference>
<dbReference type="GO" id="GO:0015344">
    <property type="term" value="F:siderophore uptake transmembrane transporter activity"/>
    <property type="evidence" value="ECO:0007669"/>
    <property type="project" value="TreeGrafter"/>
</dbReference>
<dbReference type="GO" id="GO:0009279">
    <property type="term" value="C:cell outer membrane"/>
    <property type="evidence" value="ECO:0007669"/>
    <property type="project" value="UniProtKB-SubCell"/>
</dbReference>
<dbReference type="PANTHER" id="PTHR30069:SF29">
    <property type="entry name" value="HEMOGLOBIN AND HEMOGLOBIN-HAPTOGLOBIN-BINDING PROTEIN 1-RELATED"/>
    <property type="match status" value="1"/>
</dbReference>
<dbReference type="OrthoDB" id="9768177at2"/>
<evidence type="ECO:0000256" key="2">
    <source>
        <dbReference type="ARBA" id="ARBA00022448"/>
    </source>
</evidence>
<dbReference type="Gene3D" id="2.170.130.10">
    <property type="entry name" value="TonB-dependent receptor, plug domain"/>
    <property type="match status" value="1"/>
</dbReference>
<evidence type="ECO:0000256" key="6">
    <source>
        <dbReference type="ARBA" id="ARBA00023077"/>
    </source>
</evidence>
<keyword evidence="3 10" id="KW-1134">Transmembrane beta strand</keyword>
<keyword evidence="16" id="KW-1185">Reference proteome</keyword>
<comment type="caution">
    <text evidence="15">The sequence shown here is derived from an EMBL/GenBank/DDBJ whole genome shotgun (WGS) entry which is preliminary data.</text>
</comment>
<name>A0A2T7BEE9_9BACT</name>
<dbReference type="InterPro" id="IPR008969">
    <property type="entry name" value="CarboxyPept-like_regulatory"/>
</dbReference>
<dbReference type="InterPro" id="IPR023997">
    <property type="entry name" value="TonB-dep_OMP_SusC/RagA_CS"/>
</dbReference>
<gene>
    <name evidence="15" type="ORF">DCC81_21625</name>
</gene>
<evidence type="ECO:0000256" key="7">
    <source>
        <dbReference type="ARBA" id="ARBA00023136"/>
    </source>
</evidence>
<dbReference type="SUPFAM" id="SSF49464">
    <property type="entry name" value="Carboxypeptidase regulatory domain-like"/>
    <property type="match status" value="1"/>
</dbReference>
<feature type="chain" id="PRO_5015737757" evidence="12">
    <location>
        <begin position="23"/>
        <end position="1041"/>
    </location>
</feature>
<dbReference type="Proteomes" id="UP000244450">
    <property type="component" value="Unassembled WGS sequence"/>
</dbReference>
<dbReference type="PANTHER" id="PTHR30069">
    <property type="entry name" value="TONB-DEPENDENT OUTER MEMBRANE RECEPTOR"/>
    <property type="match status" value="1"/>
</dbReference>
<evidence type="ECO:0000259" key="13">
    <source>
        <dbReference type="Pfam" id="PF00593"/>
    </source>
</evidence>
<dbReference type="InterPro" id="IPR039426">
    <property type="entry name" value="TonB-dep_rcpt-like"/>
</dbReference>
<dbReference type="Pfam" id="PF13715">
    <property type="entry name" value="CarbopepD_reg_2"/>
    <property type="match status" value="1"/>
</dbReference>
<keyword evidence="8 15" id="KW-0675">Receptor</keyword>
<keyword evidence="9 10" id="KW-0998">Cell outer membrane</keyword>
<dbReference type="SUPFAM" id="SSF56935">
    <property type="entry name" value="Porins"/>
    <property type="match status" value="1"/>
</dbReference>
<dbReference type="Pfam" id="PF07715">
    <property type="entry name" value="Plug"/>
    <property type="match status" value="1"/>
</dbReference>
<evidence type="ECO:0000313" key="16">
    <source>
        <dbReference type="Proteomes" id="UP000244450"/>
    </source>
</evidence>
<evidence type="ECO:0000259" key="14">
    <source>
        <dbReference type="Pfam" id="PF07715"/>
    </source>
</evidence>
<evidence type="ECO:0000256" key="10">
    <source>
        <dbReference type="PROSITE-ProRule" id="PRU01360"/>
    </source>
</evidence>
<dbReference type="InterPro" id="IPR023996">
    <property type="entry name" value="TonB-dep_OMP_SusC/RagA"/>
</dbReference>
<dbReference type="InterPro" id="IPR036942">
    <property type="entry name" value="Beta-barrel_TonB_sf"/>
</dbReference>
<keyword evidence="6 11" id="KW-0798">TonB box</keyword>
<evidence type="ECO:0000256" key="1">
    <source>
        <dbReference type="ARBA" id="ARBA00004571"/>
    </source>
</evidence>
<dbReference type="Gene3D" id="2.60.40.1120">
    <property type="entry name" value="Carboxypeptidase-like, regulatory domain"/>
    <property type="match status" value="1"/>
</dbReference>
<proteinExistence type="inferred from homology"/>
<comment type="subcellular location">
    <subcellularLocation>
        <location evidence="1 10">Cell outer membrane</location>
        <topology evidence="1 10">Multi-pass membrane protein</topology>
    </subcellularLocation>
</comment>
<dbReference type="PROSITE" id="PS52016">
    <property type="entry name" value="TONB_DEPENDENT_REC_3"/>
    <property type="match status" value="1"/>
</dbReference>
<keyword evidence="5 12" id="KW-0732">Signal</keyword>
<evidence type="ECO:0000256" key="11">
    <source>
        <dbReference type="RuleBase" id="RU003357"/>
    </source>
</evidence>
<accession>A0A2T7BEE9</accession>
<reference evidence="15 16" key="1">
    <citation type="submission" date="2018-04" db="EMBL/GenBank/DDBJ databases">
        <title>Chitinophaga fuyangensis sp. nov., isolated from soil in a chemical factory.</title>
        <authorList>
            <person name="Chen K."/>
        </authorList>
    </citation>
    <scope>NUCLEOTIDE SEQUENCE [LARGE SCALE GENOMIC DNA]</scope>
    <source>
        <strain evidence="15 16">LY-1</strain>
    </source>
</reference>
<keyword evidence="7 10" id="KW-0472">Membrane</keyword>
<dbReference type="EMBL" id="QCYK01000003">
    <property type="protein sequence ID" value="PUZ23478.1"/>
    <property type="molecule type" value="Genomic_DNA"/>
</dbReference>
<organism evidence="15 16">
    <name type="scientific">Chitinophaga parva</name>
    <dbReference type="NCBI Taxonomy" id="2169414"/>
    <lineage>
        <taxon>Bacteria</taxon>
        <taxon>Pseudomonadati</taxon>
        <taxon>Bacteroidota</taxon>
        <taxon>Chitinophagia</taxon>
        <taxon>Chitinophagales</taxon>
        <taxon>Chitinophagaceae</taxon>
        <taxon>Chitinophaga</taxon>
    </lineage>
</organism>
<feature type="signal peptide" evidence="12">
    <location>
        <begin position="1"/>
        <end position="22"/>
    </location>
</feature>
<dbReference type="Gene3D" id="2.40.170.20">
    <property type="entry name" value="TonB-dependent receptor, beta-barrel domain"/>
    <property type="match status" value="1"/>
</dbReference>
<evidence type="ECO:0000256" key="8">
    <source>
        <dbReference type="ARBA" id="ARBA00023170"/>
    </source>
</evidence>
<keyword evidence="4 10" id="KW-0812">Transmembrane</keyword>
<keyword evidence="2 10" id="KW-0813">Transport</keyword>
<feature type="domain" description="TonB-dependent receptor plug" evidence="14">
    <location>
        <begin position="126"/>
        <end position="231"/>
    </location>
</feature>